<dbReference type="GO" id="GO:0004932">
    <property type="term" value="F:mating-type factor pheromone receptor activity"/>
    <property type="evidence" value="ECO:0007669"/>
    <property type="project" value="InterPro"/>
</dbReference>
<keyword evidence="3" id="KW-1185">Reference proteome</keyword>
<accession>A0A9P4QG24</accession>
<evidence type="ECO:0000256" key="1">
    <source>
        <dbReference type="SAM" id="Phobius"/>
    </source>
</evidence>
<feature type="transmembrane region" description="Helical" evidence="1">
    <location>
        <begin position="41"/>
        <end position="59"/>
    </location>
</feature>
<comment type="caution">
    <text evidence="2">The sequence shown here is derived from an EMBL/GenBank/DDBJ whole genome shotgun (WGS) entry which is preliminary data.</text>
</comment>
<feature type="transmembrane region" description="Helical" evidence="1">
    <location>
        <begin position="240"/>
        <end position="263"/>
    </location>
</feature>
<protein>
    <recommendedName>
        <fullName evidence="4">Pheromone alpha factor receptor</fullName>
    </recommendedName>
</protein>
<feature type="non-terminal residue" evidence="2">
    <location>
        <position position="1"/>
    </location>
</feature>
<keyword evidence="1" id="KW-0472">Membrane</keyword>
<feature type="transmembrane region" description="Helical" evidence="1">
    <location>
        <begin position="269"/>
        <end position="289"/>
    </location>
</feature>
<dbReference type="PANTHER" id="PTHR28009">
    <property type="entry name" value="PHEROMONE ALPHA FACTOR RECEPTOR"/>
    <property type="match status" value="1"/>
</dbReference>
<feature type="transmembrane region" description="Helical" evidence="1">
    <location>
        <begin position="117"/>
        <end position="143"/>
    </location>
</feature>
<dbReference type="AlphaFoldDB" id="A0A9P4QG24"/>
<gene>
    <name evidence="2" type="ORF">K431DRAFT_201659</name>
</gene>
<dbReference type="PANTHER" id="PTHR28009:SF1">
    <property type="entry name" value="PHEROMONE ALPHA FACTOR RECEPTOR"/>
    <property type="match status" value="1"/>
</dbReference>
<dbReference type="Proteomes" id="UP000799441">
    <property type="component" value="Unassembled WGS sequence"/>
</dbReference>
<proteinExistence type="predicted"/>
<keyword evidence="1" id="KW-1133">Transmembrane helix</keyword>
<dbReference type="EMBL" id="MU003766">
    <property type="protein sequence ID" value="KAF2725784.1"/>
    <property type="molecule type" value="Genomic_DNA"/>
</dbReference>
<organism evidence="2 3">
    <name type="scientific">Polychaeton citri CBS 116435</name>
    <dbReference type="NCBI Taxonomy" id="1314669"/>
    <lineage>
        <taxon>Eukaryota</taxon>
        <taxon>Fungi</taxon>
        <taxon>Dikarya</taxon>
        <taxon>Ascomycota</taxon>
        <taxon>Pezizomycotina</taxon>
        <taxon>Dothideomycetes</taxon>
        <taxon>Dothideomycetidae</taxon>
        <taxon>Capnodiales</taxon>
        <taxon>Capnodiaceae</taxon>
        <taxon>Polychaeton</taxon>
    </lineage>
</organism>
<evidence type="ECO:0008006" key="4">
    <source>
        <dbReference type="Google" id="ProtNLM"/>
    </source>
</evidence>
<feature type="transmembrane region" description="Helical" evidence="1">
    <location>
        <begin position="198"/>
        <end position="219"/>
    </location>
</feature>
<feature type="transmembrane region" description="Helical" evidence="1">
    <location>
        <begin position="155"/>
        <end position="178"/>
    </location>
</feature>
<dbReference type="GO" id="GO:0000750">
    <property type="term" value="P:pheromone-dependent signal transduction involved in conjugation with cellular fusion"/>
    <property type="evidence" value="ECO:0007669"/>
    <property type="project" value="TreeGrafter"/>
</dbReference>
<dbReference type="Gene3D" id="1.10.287.920">
    <property type="entry name" value="Pheromone alpha factor receptor"/>
    <property type="match status" value="1"/>
</dbReference>
<dbReference type="PRINTS" id="PR00250">
    <property type="entry name" value="GPCRSTE2"/>
</dbReference>
<reference evidence="2" key="1">
    <citation type="journal article" date="2020" name="Stud. Mycol.">
        <title>101 Dothideomycetes genomes: a test case for predicting lifestyles and emergence of pathogens.</title>
        <authorList>
            <person name="Haridas S."/>
            <person name="Albert R."/>
            <person name="Binder M."/>
            <person name="Bloem J."/>
            <person name="Labutti K."/>
            <person name="Salamov A."/>
            <person name="Andreopoulos B."/>
            <person name="Baker S."/>
            <person name="Barry K."/>
            <person name="Bills G."/>
            <person name="Bluhm B."/>
            <person name="Cannon C."/>
            <person name="Castanera R."/>
            <person name="Culley D."/>
            <person name="Daum C."/>
            <person name="Ezra D."/>
            <person name="Gonzalez J."/>
            <person name="Henrissat B."/>
            <person name="Kuo A."/>
            <person name="Liang C."/>
            <person name="Lipzen A."/>
            <person name="Lutzoni F."/>
            <person name="Magnuson J."/>
            <person name="Mondo S."/>
            <person name="Nolan M."/>
            <person name="Ohm R."/>
            <person name="Pangilinan J."/>
            <person name="Park H.-J."/>
            <person name="Ramirez L."/>
            <person name="Alfaro M."/>
            <person name="Sun H."/>
            <person name="Tritt A."/>
            <person name="Yoshinaga Y."/>
            <person name="Zwiers L.-H."/>
            <person name="Turgeon B."/>
            <person name="Goodwin S."/>
            <person name="Spatafora J."/>
            <person name="Crous P."/>
            <person name="Grigoriev I."/>
        </authorList>
    </citation>
    <scope>NUCLEOTIDE SEQUENCE</scope>
    <source>
        <strain evidence="2">CBS 116435</strain>
    </source>
</reference>
<dbReference type="OrthoDB" id="5402633at2759"/>
<feature type="non-terminal residue" evidence="2">
    <location>
        <position position="290"/>
    </location>
</feature>
<keyword evidence="1" id="KW-0812">Transmembrane</keyword>
<evidence type="ECO:0000313" key="3">
    <source>
        <dbReference type="Proteomes" id="UP000799441"/>
    </source>
</evidence>
<dbReference type="Pfam" id="PF02116">
    <property type="entry name" value="STE2"/>
    <property type="match status" value="1"/>
</dbReference>
<name>A0A9P4QG24_9PEZI</name>
<evidence type="ECO:0000313" key="2">
    <source>
        <dbReference type="EMBL" id="KAF2725784.1"/>
    </source>
</evidence>
<sequence length="290" mass="32020">NTSFNPYKQTFTLVAPDGATTFNSSLAQVQLLMNNVATQGIIYGTQCGASILMAALLLLMTRRDKRRSWVFTFNTSALVFDAIRSILQCAQLNGAFYNFYNFEAVFYTGPQVKAAQQVSVCAALFTFFTIICIEISLVLQVHIICVTMTRARRTLVTVCGIVVAAMAIGFRFALVVINADQTINIGQSSVQKLKYLNWIASSANITLVTSIAFFSLIFCTKLAYAIMSRHKLGMKQFGPMQIIFVMGCQTLIIPLIFAVITYYCVPNTQINSFVSTIVAIFLPLSGMWAS</sequence>
<dbReference type="InterPro" id="IPR027458">
    <property type="entry name" value="STE2_TM1-TM2_sf"/>
</dbReference>
<dbReference type="CDD" id="cd14939">
    <property type="entry name" value="7tmD_STE2"/>
    <property type="match status" value="1"/>
</dbReference>
<dbReference type="GO" id="GO:0038038">
    <property type="term" value="C:G protein-coupled receptor homodimeric complex"/>
    <property type="evidence" value="ECO:0007669"/>
    <property type="project" value="TreeGrafter"/>
</dbReference>
<dbReference type="InterPro" id="IPR000366">
    <property type="entry name" value="GPCR_STE2"/>
</dbReference>